<protein>
    <recommendedName>
        <fullName evidence="9">Zn(2)-C6 fungal-type domain-containing protein</fullName>
    </recommendedName>
</protein>
<evidence type="ECO:0000256" key="7">
    <source>
        <dbReference type="ARBA" id="ARBA00023242"/>
    </source>
</evidence>
<keyword evidence="2" id="KW-0479">Metal-binding</keyword>
<dbReference type="PANTHER" id="PTHR31313">
    <property type="entry name" value="TY1 ENHANCER ACTIVATOR"/>
    <property type="match status" value="1"/>
</dbReference>
<keyword evidence="3" id="KW-0862">Zinc</keyword>
<evidence type="ECO:0000313" key="11">
    <source>
        <dbReference type="Proteomes" id="UP000324022"/>
    </source>
</evidence>
<dbReference type="InterPro" id="IPR036864">
    <property type="entry name" value="Zn2-C6_fun-type_DNA-bd_sf"/>
</dbReference>
<evidence type="ECO:0000313" key="10">
    <source>
        <dbReference type="EMBL" id="SPO29095.1"/>
    </source>
</evidence>
<keyword evidence="4" id="KW-0805">Transcription regulation</keyword>
<dbReference type="EMBL" id="OOIN01000027">
    <property type="protein sequence ID" value="SPO29095.1"/>
    <property type="molecule type" value="Genomic_DNA"/>
</dbReference>
<dbReference type="Gene3D" id="4.10.240.10">
    <property type="entry name" value="Zn(2)-C6 fungal-type DNA-binding domain"/>
    <property type="match status" value="1"/>
</dbReference>
<dbReference type="OrthoDB" id="2428527at2759"/>
<dbReference type="PROSITE" id="PS50048">
    <property type="entry name" value="ZN2_CY6_FUNGAL_2"/>
    <property type="match status" value="1"/>
</dbReference>
<keyword evidence="6" id="KW-0804">Transcription</keyword>
<dbReference type="GO" id="GO:0006351">
    <property type="term" value="P:DNA-templated transcription"/>
    <property type="evidence" value="ECO:0007669"/>
    <property type="project" value="InterPro"/>
</dbReference>
<dbReference type="GO" id="GO:0008270">
    <property type="term" value="F:zinc ion binding"/>
    <property type="evidence" value="ECO:0007669"/>
    <property type="project" value="InterPro"/>
</dbReference>
<dbReference type="InterPro" id="IPR007219">
    <property type="entry name" value="XnlR_reg_dom"/>
</dbReference>
<dbReference type="SUPFAM" id="SSF57701">
    <property type="entry name" value="Zn2/Cys6 DNA-binding domain"/>
    <property type="match status" value="1"/>
</dbReference>
<name>A0A5C3EGA4_9BASI</name>
<evidence type="ECO:0000256" key="3">
    <source>
        <dbReference type="ARBA" id="ARBA00022833"/>
    </source>
</evidence>
<dbReference type="PANTHER" id="PTHR31313:SF81">
    <property type="entry name" value="TY1 ENHANCER ACTIVATOR"/>
    <property type="match status" value="1"/>
</dbReference>
<keyword evidence="7" id="KW-0539">Nucleus</keyword>
<feature type="compositionally biased region" description="Polar residues" evidence="8">
    <location>
        <begin position="734"/>
        <end position="760"/>
    </location>
</feature>
<organism evidence="10 11">
    <name type="scientific">Ustilago trichophora</name>
    <dbReference type="NCBI Taxonomy" id="86804"/>
    <lineage>
        <taxon>Eukaryota</taxon>
        <taxon>Fungi</taxon>
        <taxon>Dikarya</taxon>
        <taxon>Basidiomycota</taxon>
        <taxon>Ustilaginomycotina</taxon>
        <taxon>Ustilaginomycetes</taxon>
        <taxon>Ustilaginales</taxon>
        <taxon>Ustilaginaceae</taxon>
        <taxon>Ustilago</taxon>
    </lineage>
</organism>
<dbReference type="PROSITE" id="PS00463">
    <property type="entry name" value="ZN2_CY6_FUNGAL_1"/>
    <property type="match status" value="1"/>
</dbReference>
<accession>A0A5C3EGA4</accession>
<evidence type="ECO:0000256" key="2">
    <source>
        <dbReference type="ARBA" id="ARBA00022723"/>
    </source>
</evidence>
<feature type="domain" description="Zn(2)-C6 fungal-type" evidence="9">
    <location>
        <begin position="12"/>
        <end position="43"/>
    </location>
</feature>
<dbReference type="SMART" id="SM00066">
    <property type="entry name" value="GAL4"/>
    <property type="match status" value="1"/>
</dbReference>
<keyword evidence="11" id="KW-1185">Reference proteome</keyword>
<evidence type="ECO:0000256" key="1">
    <source>
        <dbReference type="ARBA" id="ARBA00004123"/>
    </source>
</evidence>
<dbReference type="AlphaFoldDB" id="A0A5C3EGA4"/>
<feature type="region of interest" description="Disordered" evidence="8">
    <location>
        <begin position="726"/>
        <end position="760"/>
    </location>
</feature>
<gene>
    <name evidence="10" type="ORF">UTRI_06044</name>
</gene>
<dbReference type="Pfam" id="PF00172">
    <property type="entry name" value="Zn_clus"/>
    <property type="match status" value="1"/>
</dbReference>
<dbReference type="InterPro" id="IPR001138">
    <property type="entry name" value="Zn2Cys6_DnaBD"/>
</dbReference>
<dbReference type="Proteomes" id="UP000324022">
    <property type="component" value="Unassembled WGS sequence"/>
</dbReference>
<evidence type="ECO:0000256" key="4">
    <source>
        <dbReference type="ARBA" id="ARBA00023015"/>
    </source>
</evidence>
<reference evidence="10 11" key="1">
    <citation type="submission" date="2018-03" db="EMBL/GenBank/DDBJ databases">
        <authorList>
            <person name="Guldener U."/>
        </authorList>
    </citation>
    <scope>NUCLEOTIDE SEQUENCE [LARGE SCALE GENOMIC DNA]</scope>
    <source>
        <strain evidence="10 11">NBRC100155</strain>
    </source>
</reference>
<sequence>MAPRDQRVIPKACSNCRRKKIRCDLTKPACRHCTQVYHVDCVYDASLSYRSTEVLLARVAKAEGLLDMLSQDSDSLPTVLAQWRSSKASSVDFETASTGDPSSTNPAALQPSYSCISPLSSRPLAPLPSTSSNAPPHATLLSFPRPDSDADVDEQMSFIRQLPLDLVYHLQYIHWTWQWPLHCFADREAAIHDLARLHTDPPRYASPLLLLTLLAHAARLSNRIAVQTSSSTDSSKMGGIFLARAKSLLFKQLDAPPTLPDTSAILMMASRQVACGSFTQAWVYLGMAIRMIEDMGITTMAASIASSANQLQDLQNPEARRAWRLFWSAFTFDKTVAFGLGRKPALTWQGEIKSVWLGQPTRDASPSWPEASQASTIHDPSGLKIPVMAATTSSFEASPDEPVFGRVPHYPYETFGNWCSLSALLGEILTLRTEADAQARLKALRSRLSQWRRDLPDHIAISDPSCEPGSRPPNIISLNMVYQICRILLHSSGRNVPAASEPMRIENLVDSSPSCMQTDHFETRVQDNQVCRAAAIEIHALLEMWSRSYSFDRMTWLMGCCVYTAAVVNVHDVCHPDLNIARQAASRLNSASRALSISASFTPGIHKSTSALLEFVERINAEHQSRSHNLSYAGSDRVNNGINATTPSLYSPAPWDTSEISAVDEELDQTSAIAKEAPRRQKRKANEPADHPSQGHFPETAKLHQGEWNLGIVDLDTMFKEVLEAESTHKSGHAANQTTPPSQHIPNNPDMTTIASTSNMPALTSSSNSILWDNTMGASHWNLDALINDKELLDALGTLPLYPGDQL</sequence>
<feature type="region of interest" description="Disordered" evidence="8">
    <location>
        <begin position="126"/>
        <end position="146"/>
    </location>
</feature>
<evidence type="ECO:0000256" key="6">
    <source>
        <dbReference type="ARBA" id="ARBA00023163"/>
    </source>
</evidence>
<evidence type="ECO:0000259" key="9">
    <source>
        <dbReference type="PROSITE" id="PS50048"/>
    </source>
</evidence>
<comment type="subcellular location">
    <subcellularLocation>
        <location evidence="1">Nucleus</location>
    </subcellularLocation>
</comment>
<dbReference type="GO" id="GO:0003677">
    <property type="term" value="F:DNA binding"/>
    <property type="evidence" value="ECO:0007669"/>
    <property type="project" value="UniProtKB-KW"/>
</dbReference>
<dbReference type="InterPro" id="IPR051615">
    <property type="entry name" value="Transcr_Regulatory_Elem"/>
</dbReference>
<dbReference type="Pfam" id="PF04082">
    <property type="entry name" value="Fungal_trans"/>
    <property type="match status" value="1"/>
</dbReference>
<evidence type="ECO:0000256" key="5">
    <source>
        <dbReference type="ARBA" id="ARBA00023125"/>
    </source>
</evidence>
<dbReference type="CDD" id="cd00067">
    <property type="entry name" value="GAL4"/>
    <property type="match status" value="1"/>
</dbReference>
<keyword evidence="5" id="KW-0238">DNA-binding</keyword>
<feature type="compositionally biased region" description="Basic and acidic residues" evidence="8">
    <location>
        <begin position="676"/>
        <end position="690"/>
    </location>
</feature>
<dbReference type="SMART" id="SM00906">
    <property type="entry name" value="Fungal_trans"/>
    <property type="match status" value="1"/>
</dbReference>
<feature type="region of interest" description="Disordered" evidence="8">
    <location>
        <begin position="674"/>
        <end position="698"/>
    </location>
</feature>
<evidence type="ECO:0000256" key="8">
    <source>
        <dbReference type="SAM" id="MobiDB-lite"/>
    </source>
</evidence>
<dbReference type="CDD" id="cd12148">
    <property type="entry name" value="fungal_TF_MHR"/>
    <property type="match status" value="1"/>
</dbReference>
<dbReference type="GO" id="GO:0000981">
    <property type="term" value="F:DNA-binding transcription factor activity, RNA polymerase II-specific"/>
    <property type="evidence" value="ECO:0007669"/>
    <property type="project" value="InterPro"/>
</dbReference>
<proteinExistence type="predicted"/>
<dbReference type="GO" id="GO:0005634">
    <property type="term" value="C:nucleus"/>
    <property type="evidence" value="ECO:0007669"/>
    <property type="project" value="UniProtKB-SubCell"/>
</dbReference>